<dbReference type="OMA" id="LLRCQLF"/>
<evidence type="ECO:0000313" key="2">
    <source>
        <dbReference type="EMBL" id="SCW02788.1"/>
    </source>
</evidence>
<dbReference type="Proteomes" id="UP000190831">
    <property type="component" value="Chromosome F"/>
</dbReference>
<gene>
    <name evidence="2" type="ORF">LAFE_0F14290G</name>
</gene>
<name>A0A1G4MG41_LACFM</name>
<evidence type="ECO:0000256" key="1">
    <source>
        <dbReference type="SAM" id="MobiDB-lite"/>
    </source>
</evidence>
<keyword evidence="3" id="KW-1185">Reference proteome</keyword>
<proteinExistence type="predicted"/>
<protein>
    <submittedName>
        <fullName evidence="2">LAFE_0F14290g1_1</fullName>
    </submittedName>
</protein>
<dbReference type="EMBL" id="LT598490">
    <property type="protein sequence ID" value="SCW02788.1"/>
    <property type="molecule type" value="Genomic_DNA"/>
</dbReference>
<dbReference type="AlphaFoldDB" id="A0A1G4MG41"/>
<dbReference type="Pfam" id="PF08691">
    <property type="entry name" value="Nse5"/>
    <property type="match status" value="1"/>
</dbReference>
<reference evidence="3" key="1">
    <citation type="submission" date="2016-03" db="EMBL/GenBank/DDBJ databases">
        <authorList>
            <person name="Devillers H."/>
        </authorList>
    </citation>
    <scope>NUCLEOTIDE SEQUENCE [LARGE SCALE GENOMIC DNA]</scope>
</reference>
<dbReference type="OrthoDB" id="4050598at2759"/>
<accession>A0A1G4MG41</accession>
<sequence>MASSSHEFTVGDEKECLPHYHVELTEDYLLEFEMLNSLCSVESYDQLFFFFESNMNRRRLPVPPSDVIIVILTLAAMGEHYKDRALRAKDPYNVARVGIPVRAVKLLRGLLRILEEFEVELYDRYALELLRCQFLIVSDHLSPAAVNPKTFRNERDPQKRRKTNSGVLLESTKSMKDADQSWFSNNYSSYVSVLDHKSKILNCTPLTAKLSQEGEFWNCVAWALYTSMSENPHEYYCGRAWLPILEVIFDLYDLRHAYFMNFELDKDQNTRGLSRSLEKCPILGVFKVLSSQNLQTALCDYLFIGCKYSLMGKILVHSPYHNEIDTSTTYISHNDVSNEYKLKKTMALRRQILRLFFKLLQSLSPGVNIIPHVDEDCFFKDLAETLQSFESSEQLKSFFFTSTINLDISFLPMLAQHTLKQITGQLGFEVDMFIADNLGGDDVVLKELLEEFTIGLPRFNPDYEEPREKVYKSIEICDLCVVVLLRYLIYVHGTAALKKVDVFEGFLKAVKDNDKYRDLYAEEMNWEDLAPPKLYSLICELFS</sequence>
<dbReference type="InterPro" id="IPR014803">
    <property type="entry name" value="DNA_repair_Nse5/Nse6"/>
</dbReference>
<feature type="region of interest" description="Disordered" evidence="1">
    <location>
        <begin position="147"/>
        <end position="166"/>
    </location>
</feature>
<organism evidence="2 3">
    <name type="scientific">Lachancea fermentati</name>
    <name type="common">Zygosaccharomyces fermentati</name>
    <dbReference type="NCBI Taxonomy" id="4955"/>
    <lineage>
        <taxon>Eukaryota</taxon>
        <taxon>Fungi</taxon>
        <taxon>Dikarya</taxon>
        <taxon>Ascomycota</taxon>
        <taxon>Saccharomycotina</taxon>
        <taxon>Saccharomycetes</taxon>
        <taxon>Saccharomycetales</taxon>
        <taxon>Saccharomycetaceae</taxon>
        <taxon>Lachancea</taxon>
    </lineage>
</organism>
<dbReference type="STRING" id="4955.A0A1G4MG41"/>
<evidence type="ECO:0000313" key="3">
    <source>
        <dbReference type="Proteomes" id="UP000190831"/>
    </source>
</evidence>